<feature type="domain" description="ABC transporter" evidence="6">
    <location>
        <begin position="2"/>
        <end position="233"/>
    </location>
</feature>
<evidence type="ECO:0000256" key="1">
    <source>
        <dbReference type="ARBA" id="ARBA00005417"/>
    </source>
</evidence>
<sequence length="237" mass="26328">MLELRNLHVAYESGDVVRGVNLTVNQGEIVGLIGANGAGKSTMMKSISGLVPSRQGQILFHGQDITRTAPDRIPHIGISHVPEGRRVFGDLTVEENLHLGGYRHRNQDLSADFERVYQLFPILRERKKQRAGLMSGGEQQMLALGRALMSRPSFLILDEPSLGLAPLMVQSVFRLIREIHENGVTILLVEQNVELALRHVHRAYIIQSGQVVMQGTPEELRQNGNLMDAYLGAKVRS</sequence>
<dbReference type="CDD" id="cd03224">
    <property type="entry name" value="ABC_TM1139_LivF_branched"/>
    <property type="match status" value="1"/>
</dbReference>
<reference evidence="7 8" key="1">
    <citation type="submission" date="2023-09" db="EMBL/GenBank/DDBJ databases">
        <title>Complete Genome and Methylome dissection of Bacillus brevis NEB573 original source of BbsI restriction endonuclease.</title>
        <authorList>
            <person name="Fomenkov A."/>
            <person name="Roberts R.D."/>
        </authorList>
    </citation>
    <scope>NUCLEOTIDE SEQUENCE [LARGE SCALE GENOMIC DNA]</scope>
    <source>
        <strain evidence="7 8">NEB573</strain>
    </source>
</reference>
<dbReference type="SMART" id="SM00382">
    <property type="entry name" value="AAA"/>
    <property type="match status" value="1"/>
</dbReference>
<evidence type="ECO:0000256" key="3">
    <source>
        <dbReference type="ARBA" id="ARBA00022741"/>
    </source>
</evidence>
<keyword evidence="3" id="KW-0547">Nucleotide-binding</keyword>
<keyword evidence="5" id="KW-0029">Amino-acid transport</keyword>
<dbReference type="EMBL" id="CP134050">
    <property type="protein sequence ID" value="WNC13442.1"/>
    <property type="molecule type" value="Genomic_DNA"/>
</dbReference>
<dbReference type="PANTHER" id="PTHR43820:SF4">
    <property type="entry name" value="HIGH-AFFINITY BRANCHED-CHAIN AMINO ACID TRANSPORT ATP-BINDING PROTEIN LIVF"/>
    <property type="match status" value="1"/>
</dbReference>
<dbReference type="Proteomes" id="UP001256827">
    <property type="component" value="Chromosome"/>
</dbReference>
<dbReference type="PROSITE" id="PS00211">
    <property type="entry name" value="ABC_TRANSPORTER_1"/>
    <property type="match status" value="1"/>
</dbReference>
<organism evidence="7 8">
    <name type="scientific">Brevibacillus brevis</name>
    <name type="common">Bacillus brevis</name>
    <dbReference type="NCBI Taxonomy" id="1393"/>
    <lineage>
        <taxon>Bacteria</taxon>
        <taxon>Bacillati</taxon>
        <taxon>Bacillota</taxon>
        <taxon>Bacilli</taxon>
        <taxon>Bacillales</taxon>
        <taxon>Paenibacillaceae</taxon>
        <taxon>Brevibacillus</taxon>
    </lineage>
</organism>
<accession>A0ABY9T0T8</accession>
<comment type="similarity">
    <text evidence="1">Belongs to the ABC transporter superfamily.</text>
</comment>
<dbReference type="InterPro" id="IPR027417">
    <property type="entry name" value="P-loop_NTPase"/>
</dbReference>
<evidence type="ECO:0000259" key="6">
    <source>
        <dbReference type="PROSITE" id="PS50893"/>
    </source>
</evidence>
<keyword evidence="2" id="KW-0813">Transport</keyword>
<name>A0ABY9T0T8_BREBE</name>
<evidence type="ECO:0000256" key="5">
    <source>
        <dbReference type="ARBA" id="ARBA00022970"/>
    </source>
</evidence>
<dbReference type="GO" id="GO:0005524">
    <property type="term" value="F:ATP binding"/>
    <property type="evidence" value="ECO:0007669"/>
    <property type="project" value="UniProtKB-KW"/>
</dbReference>
<dbReference type="Pfam" id="PF00005">
    <property type="entry name" value="ABC_tran"/>
    <property type="match status" value="1"/>
</dbReference>
<evidence type="ECO:0000256" key="2">
    <source>
        <dbReference type="ARBA" id="ARBA00022448"/>
    </source>
</evidence>
<dbReference type="InterPro" id="IPR017871">
    <property type="entry name" value="ABC_transporter-like_CS"/>
</dbReference>
<dbReference type="PROSITE" id="PS50893">
    <property type="entry name" value="ABC_TRANSPORTER_2"/>
    <property type="match status" value="1"/>
</dbReference>
<dbReference type="RefSeq" id="WP_310764949.1">
    <property type="nucleotide sequence ID" value="NZ_CP134050.1"/>
</dbReference>
<evidence type="ECO:0000313" key="7">
    <source>
        <dbReference type="EMBL" id="WNC13442.1"/>
    </source>
</evidence>
<evidence type="ECO:0000313" key="8">
    <source>
        <dbReference type="Proteomes" id="UP001256827"/>
    </source>
</evidence>
<dbReference type="Gene3D" id="3.40.50.300">
    <property type="entry name" value="P-loop containing nucleotide triphosphate hydrolases"/>
    <property type="match status" value="1"/>
</dbReference>
<dbReference type="InterPro" id="IPR052156">
    <property type="entry name" value="BCAA_Transport_ATP-bd_LivF"/>
</dbReference>
<dbReference type="PANTHER" id="PTHR43820">
    <property type="entry name" value="HIGH-AFFINITY BRANCHED-CHAIN AMINO ACID TRANSPORT ATP-BINDING PROTEIN LIVF"/>
    <property type="match status" value="1"/>
</dbReference>
<dbReference type="InterPro" id="IPR003439">
    <property type="entry name" value="ABC_transporter-like_ATP-bd"/>
</dbReference>
<evidence type="ECO:0000256" key="4">
    <source>
        <dbReference type="ARBA" id="ARBA00022840"/>
    </source>
</evidence>
<dbReference type="InterPro" id="IPR003593">
    <property type="entry name" value="AAA+_ATPase"/>
</dbReference>
<proteinExistence type="inferred from homology"/>
<dbReference type="SUPFAM" id="SSF52540">
    <property type="entry name" value="P-loop containing nucleoside triphosphate hydrolases"/>
    <property type="match status" value="1"/>
</dbReference>
<protein>
    <submittedName>
        <fullName evidence="7">ABC transporter ATP-binding protein</fullName>
    </submittedName>
</protein>
<keyword evidence="8" id="KW-1185">Reference proteome</keyword>
<gene>
    <name evidence="7" type="ORF">RGB73_22490</name>
</gene>
<keyword evidence="4 7" id="KW-0067">ATP-binding</keyword>